<protein>
    <submittedName>
        <fullName evidence="2">Uncharacterized protein</fullName>
    </submittedName>
</protein>
<feature type="signal peptide" evidence="1">
    <location>
        <begin position="1"/>
        <end position="25"/>
    </location>
</feature>
<dbReference type="AlphaFoldDB" id="A0AA40CUP8"/>
<evidence type="ECO:0000256" key="1">
    <source>
        <dbReference type="SAM" id="SignalP"/>
    </source>
</evidence>
<dbReference type="Proteomes" id="UP001174936">
    <property type="component" value="Unassembled WGS sequence"/>
</dbReference>
<name>A0AA40CUP8_9PEZI</name>
<comment type="caution">
    <text evidence="2">The sequence shown here is derived from an EMBL/GenBank/DDBJ whole genome shotgun (WGS) entry which is preliminary data.</text>
</comment>
<gene>
    <name evidence="2" type="ORF">B0T16DRAFT_445460</name>
</gene>
<dbReference type="EMBL" id="JAULSV010000003">
    <property type="protein sequence ID" value="KAK0649774.1"/>
    <property type="molecule type" value="Genomic_DNA"/>
</dbReference>
<evidence type="ECO:0000313" key="3">
    <source>
        <dbReference type="Proteomes" id="UP001174936"/>
    </source>
</evidence>
<feature type="chain" id="PRO_5041280566" evidence="1">
    <location>
        <begin position="26"/>
        <end position="153"/>
    </location>
</feature>
<organism evidence="2 3">
    <name type="scientific">Cercophora newfieldiana</name>
    <dbReference type="NCBI Taxonomy" id="92897"/>
    <lineage>
        <taxon>Eukaryota</taxon>
        <taxon>Fungi</taxon>
        <taxon>Dikarya</taxon>
        <taxon>Ascomycota</taxon>
        <taxon>Pezizomycotina</taxon>
        <taxon>Sordariomycetes</taxon>
        <taxon>Sordariomycetidae</taxon>
        <taxon>Sordariales</taxon>
        <taxon>Lasiosphaeriaceae</taxon>
        <taxon>Cercophora</taxon>
    </lineage>
</organism>
<sequence>MFNIHFTSVGLMVLTLLSSPASVSAGECEAFPPVCGSVTNNCPERMYVMTGSDNAFTCNVWNNKGGNTPAPDTPHCNGWILTQGKSLGGWTLDPATRLDIDFLTFPDTKYWVEWLFGGGREINAGTYTKIQDHEHATCNTQGGRPFCTIRPLI</sequence>
<evidence type="ECO:0000313" key="2">
    <source>
        <dbReference type="EMBL" id="KAK0649774.1"/>
    </source>
</evidence>
<keyword evidence="3" id="KW-1185">Reference proteome</keyword>
<proteinExistence type="predicted"/>
<reference evidence="2" key="1">
    <citation type="submission" date="2023-06" db="EMBL/GenBank/DDBJ databases">
        <title>Genome-scale phylogeny and comparative genomics of the fungal order Sordariales.</title>
        <authorList>
            <consortium name="Lawrence Berkeley National Laboratory"/>
            <person name="Hensen N."/>
            <person name="Bonometti L."/>
            <person name="Westerberg I."/>
            <person name="Brannstrom I.O."/>
            <person name="Guillou S."/>
            <person name="Cros-Aarteil S."/>
            <person name="Calhoun S."/>
            <person name="Haridas S."/>
            <person name="Kuo A."/>
            <person name="Mondo S."/>
            <person name="Pangilinan J."/>
            <person name="Riley R."/>
            <person name="Labutti K."/>
            <person name="Andreopoulos B."/>
            <person name="Lipzen A."/>
            <person name="Chen C."/>
            <person name="Yanf M."/>
            <person name="Daum C."/>
            <person name="Ng V."/>
            <person name="Clum A."/>
            <person name="Steindorff A."/>
            <person name="Ohm R."/>
            <person name="Martin F."/>
            <person name="Silar P."/>
            <person name="Natvig D."/>
            <person name="Lalanne C."/>
            <person name="Gautier V."/>
            <person name="Ament-Velasquez S.L."/>
            <person name="Kruys A."/>
            <person name="Hutchinson M.I."/>
            <person name="Powell A.J."/>
            <person name="Barry K."/>
            <person name="Miller A.N."/>
            <person name="Grigoriev I.V."/>
            <person name="Debuchy R."/>
            <person name="Gladieux P."/>
            <person name="Thoren M.H."/>
            <person name="Johannesson H."/>
        </authorList>
    </citation>
    <scope>NUCLEOTIDE SEQUENCE</scope>
    <source>
        <strain evidence="2">SMH2532-1</strain>
    </source>
</reference>
<accession>A0AA40CUP8</accession>
<keyword evidence="1" id="KW-0732">Signal</keyword>